<dbReference type="Proteomes" id="UP000521872">
    <property type="component" value="Unassembled WGS sequence"/>
</dbReference>
<evidence type="ECO:0000256" key="1">
    <source>
        <dbReference type="SAM" id="MobiDB-lite"/>
    </source>
</evidence>
<evidence type="ECO:0000313" key="2">
    <source>
        <dbReference type="EMBL" id="KAF4612773.1"/>
    </source>
</evidence>
<name>A0A8H4QKV2_9AGAR</name>
<dbReference type="EMBL" id="JAACJL010000047">
    <property type="protein sequence ID" value="KAF4612773.1"/>
    <property type="molecule type" value="Genomic_DNA"/>
</dbReference>
<protein>
    <submittedName>
        <fullName evidence="2">Uncharacterized protein</fullName>
    </submittedName>
</protein>
<dbReference type="AlphaFoldDB" id="A0A8H4QKV2"/>
<sequence>MDGRSRIKDRERSDMDRRPSRVNDGRGSYSSTWLKGPVHLTRNSVLISVLEKKWANVQVLRLFGPRSGFNQYPLINWSFLGREAPWMETFSIHISTHPVLDDINDPPSPLCSSLLFNNVAPKLRVLEISPAFQMNPSAPWLSNLQVLILSSTKSVTSILTILHHTPRLERLHLLPKSILAVDEIIDTSPVHLPHLRLLQIGYTRPSEAVPILEHIIPSTTCLLSMERRHSTRRLNDPKAEKLHGAVLRWMSTYCTSDGMPKHIILETYSSGSQEVFLWIRGPNLEAERRDDVKTTLNVDIPLDLDTSFIQPLIESSLFSSVTKLLLTSFIYHRDKLLQLLQTFSAVTELVLDPGW</sequence>
<accession>A0A8H4QKV2</accession>
<gene>
    <name evidence="2" type="ORF">D9613_011893</name>
</gene>
<evidence type="ECO:0000313" key="3">
    <source>
        <dbReference type="Proteomes" id="UP000521872"/>
    </source>
</evidence>
<feature type="compositionally biased region" description="Basic and acidic residues" evidence="1">
    <location>
        <begin position="1"/>
        <end position="24"/>
    </location>
</feature>
<reference evidence="2 3" key="1">
    <citation type="submission" date="2019-12" db="EMBL/GenBank/DDBJ databases">
        <authorList>
            <person name="Floudas D."/>
            <person name="Bentzer J."/>
            <person name="Ahren D."/>
            <person name="Johansson T."/>
            <person name="Persson P."/>
            <person name="Tunlid A."/>
        </authorList>
    </citation>
    <scope>NUCLEOTIDE SEQUENCE [LARGE SCALE GENOMIC DNA]</scope>
    <source>
        <strain evidence="2 3">CBS 102.39</strain>
    </source>
</reference>
<comment type="caution">
    <text evidence="2">The sequence shown here is derived from an EMBL/GenBank/DDBJ whole genome shotgun (WGS) entry which is preliminary data.</text>
</comment>
<feature type="region of interest" description="Disordered" evidence="1">
    <location>
        <begin position="1"/>
        <end position="28"/>
    </location>
</feature>
<keyword evidence="3" id="KW-1185">Reference proteome</keyword>
<organism evidence="2 3">
    <name type="scientific">Agrocybe pediades</name>
    <dbReference type="NCBI Taxonomy" id="84607"/>
    <lineage>
        <taxon>Eukaryota</taxon>
        <taxon>Fungi</taxon>
        <taxon>Dikarya</taxon>
        <taxon>Basidiomycota</taxon>
        <taxon>Agaricomycotina</taxon>
        <taxon>Agaricomycetes</taxon>
        <taxon>Agaricomycetidae</taxon>
        <taxon>Agaricales</taxon>
        <taxon>Agaricineae</taxon>
        <taxon>Strophariaceae</taxon>
        <taxon>Agrocybe</taxon>
    </lineage>
</organism>
<proteinExistence type="predicted"/>